<dbReference type="EMBL" id="WUUQ01000001">
    <property type="protein sequence ID" value="MXQ72492.1"/>
    <property type="molecule type" value="Genomic_DNA"/>
</dbReference>
<dbReference type="Pfam" id="PF02823">
    <property type="entry name" value="ATP-synt_DE_N"/>
    <property type="match status" value="1"/>
</dbReference>
<feature type="domain" description="ATP synthase F1 complex delta/epsilon subunit N-terminal" evidence="15">
    <location>
        <begin position="2"/>
        <end position="79"/>
    </location>
</feature>
<evidence type="ECO:0000256" key="10">
    <source>
        <dbReference type="ARBA" id="ARBA00023310"/>
    </source>
</evidence>
<feature type="domain" description="ATP synthase epsilon subunit C-terminal" evidence="14">
    <location>
        <begin position="85"/>
        <end position="127"/>
    </location>
</feature>
<dbReference type="SUPFAM" id="SSF46604">
    <property type="entry name" value="Epsilon subunit of F1F0-ATP synthase C-terminal domain"/>
    <property type="match status" value="1"/>
</dbReference>
<evidence type="ECO:0000256" key="2">
    <source>
        <dbReference type="ARBA" id="ARBA00004202"/>
    </source>
</evidence>
<evidence type="ECO:0000256" key="4">
    <source>
        <dbReference type="ARBA" id="ARBA00022448"/>
    </source>
</evidence>
<organism evidence="16 17">
    <name type="scientific">Copranaerobaculum intestinale</name>
    <dbReference type="NCBI Taxonomy" id="2692629"/>
    <lineage>
        <taxon>Bacteria</taxon>
        <taxon>Bacillati</taxon>
        <taxon>Bacillota</taxon>
        <taxon>Erysipelotrichia</taxon>
        <taxon>Erysipelotrichales</taxon>
        <taxon>Erysipelotrichaceae</taxon>
        <taxon>Copranaerobaculum</taxon>
    </lineage>
</organism>
<name>A0A6N8U2P7_9FIRM</name>
<feature type="coiled-coil region" evidence="13">
    <location>
        <begin position="81"/>
        <end position="124"/>
    </location>
</feature>
<dbReference type="Gene3D" id="1.20.5.440">
    <property type="entry name" value="ATP synthase delta/epsilon subunit, C-terminal domain"/>
    <property type="match status" value="1"/>
</dbReference>
<evidence type="ECO:0000256" key="5">
    <source>
        <dbReference type="ARBA" id="ARBA00022475"/>
    </source>
</evidence>
<evidence type="ECO:0000256" key="13">
    <source>
        <dbReference type="SAM" id="Coils"/>
    </source>
</evidence>
<dbReference type="InterPro" id="IPR020546">
    <property type="entry name" value="ATP_synth_F1_dsu/esu_N"/>
</dbReference>
<dbReference type="CDD" id="cd12152">
    <property type="entry name" value="F1-ATPase_delta"/>
    <property type="match status" value="1"/>
</dbReference>
<reference evidence="16 17" key="1">
    <citation type="submission" date="2019-12" db="EMBL/GenBank/DDBJ databases">
        <authorList>
            <person name="Yang R."/>
        </authorList>
    </citation>
    <scope>NUCLEOTIDE SEQUENCE [LARGE SCALE GENOMIC DNA]</scope>
    <source>
        <strain evidence="16 17">DONG20-135</strain>
    </source>
</reference>
<dbReference type="SUPFAM" id="SSF51344">
    <property type="entry name" value="Epsilon subunit of F1F0-ATP synthase N-terminal domain"/>
    <property type="match status" value="1"/>
</dbReference>
<evidence type="ECO:0000256" key="12">
    <source>
        <dbReference type="RuleBase" id="RU003656"/>
    </source>
</evidence>
<dbReference type="GO" id="GO:0005524">
    <property type="term" value="F:ATP binding"/>
    <property type="evidence" value="ECO:0007669"/>
    <property type="project" value="UniProtKB-UniRule"/>
</dbReference>
<dbReference type="HAMAP" id="MF_00530">
    <property type="entry name" value="ATP_synth_epsil_bac"/>
    <property type="match status" value="1"/>
</dbReference>
<keyword evidence="6 11" id="KW-0375">Hydrogen ion transport</keyword>
<keyword evidence="10 11" id="KW-0066">ATP synthesis</keyword>
<dbReference type="Pfam" id="PF00401">
    <property type="entry name" value="ATP-synt_DE"/>
    <property type="match status" value="1"/>
</dbReference>
<keyword evidence="7 11" id="KW-0406">Ion transport</keyword>
<keyword evidence="17" id="KW-1185">Reference proteome</keyword>
<keyword evidence="8 11" id="KW-0472">Membrane</keyword>
<evidence type="ECO:0000256" key="9">
    <source>
        <dbReference type="ARBA" id="ARBA00023196"/>
    </source>
</evidence>
<keyword evidence="13" id="KW-0175">Coiled coil</keyword>
<dbReference type="Proteomes" id="UP000434036">
    <property type="component" value="Unassembled WGS sequence"/>
</dbReference>
<proteinExistence type="inferred from homology"/>
<keyword evidence="4 11" id="KW-0813">Transport</keyword>
<dbReference type="InterPro" id="IPR036771">
    <property type="entry name" value="ATPsynth_dsu/esu_N"/>
</dbReference>
<accession>A0A6N8U2P7</accession>
<comment type="function">
    <text evidence="1 11">Produces ATP from ADP in the presence of a proton gradient across the membrane.</text>
</comment>
<comment type="subunit">
    <text evidence="11 12">F-type ATPases have 2 components, CF(1) - the catalytic core - and CF(0) - the membrane proton channel. CF(1) has five subunits: alpha(3), beta(3), gamma(1), delta(1), epsilon(1). CF(0) has three main subunits: a, b and c.</text>
</comment>
<evidence type="ECO:0000256" key="1">
    <source>
        <dbReference type="ARBA" id="ARBA00003543"/>
    </source>
</evidence>
<dbReference type="InterPro" id="IPR036794">
    <property type="entry name" value="ATP_F1_dsu/esu_C_sf"/>
</dbReference>
<dbReference type="PANTHER" id="PTHR13822:SF10">
    <property type="entry name" value="ATP SYNTHASE EPSILON CHAIN, CHLOROPLASTIC"/>
    <property type="match status" value="1"/>
</dbReference>
<dbReference type="RefSeq" id="WP_160623987.1">
    <property type="nucleotide sequence ID" value="NZ_WUUQ01000001.1"/>
</dbReference>
<gene>
    <name evidence="11 16" type="primary">atpC</name>
    <name evidence="16" type="ORF">GSF08_00860</name>
</gene>
<dbReference type="NCBIfam" id="TIGR01216">
    <property type="entry name" value="ATP_synt_epsi"/>
    <property type="match status" value="1"/>
</dbReference>
<dbReference type="InterPro" id="IPR001469">
    <property type="entry name" value="ATP_synth_F1_dsu/esu"/>
</dbReference>
<dbReference type="PANTHER" id="PTHR13822">
    <property type="entry name" value="ATP SYNTHASE DELTA/EPSILON CHAIN"/>
    <property type="match status" value="1"/>
</dbReference>
<comment type="subcellular location">
    <subcellularLocation>
        <location evidence="2 11">Cell membrane</location>
        <topology evidence="2 11">Peripheral membrane protein</topology>
    </subcellularLocation>
</comment>
<evidence type="ECO:0000313" key="17">
    <source>
        <dbReference type="Proteomes" id="UP000434036"/>
    </source>
</evidence>
<evidence type="ECO:0000256" key="8">
    <source>
        <dbReference type="ARBA" id="ARBA00023136"/>
    </source>
</evidence>
<dbReference type="GO" id="GO:0005886">
    <property type="term" value="C:plasma membrane"/>
    <property type="evidence" value="ECO:0007669"/>
    <property type="project" value="UniProtKB-SubCell"/>
</dbReference>
<protein>
    <recommendedName>
        <fullName evidence="11">ATP synthase epsilon chain</fullName>
    </recommendedName>
    <alternativeName>
        <fullName evidence="11">ATP synthase F1 sector epsilon subunit</fullName>
    </alternativeName>
    <alternativeName>
        <fullName evidence="11">F-ATPase epsilon subunit</fullName>
    </alternativeName>
</protein>
<dbReference type="GO" id="GO:0046933">
    <property type="term" value="F:proton-transporting ATP synthase activity, rotational mechanism"/>
    <property type="evidence" value="ECO:0007669"/>
    <property type="project" value="UniProtKB-UniRule"/>
</dbReference>
<evidence type="ECO:0000259" key="14">
    <source>
        <dbReference type="Pfam" id="PF00401"/>
    </source>
</evidence>
<evidence type="ECO:0000256" key="11">
    <source>
        <dbReference type="HAMAP-Rule" id="MF_00530"/>
    </source>
</evidence>
<evidence type="ECO:0000259" key="15">
    <source>
        <dbReference type="Pfam" id="PF02823"/>
    </source>
</evidence>
<evidence type="ECO:0000313" key="16">
    <source>
        <dbReference type="EMBL" id="MXQ72492.1"/>
    </source>
</evidence>
<dbReference type="Gene3D" id="2.60.15.10">
    <property type="entry name" value="F0F1 ATP synthase delta/epsilon subunit, N-terminal"/>
    <property type="match status" value="1"/>
</dbReference>
<reference evidence="16 17" key="2">
    <citation type="submission" date="2020-01" db="EMBL/GenBank/DDBJ databases">
        <title>Clostridiaceae sp. nov. isolated from the gut of human by culturomics.</title>
        <authorList>
            <person name="Chang Y."/>
        </authorList>
    </citation>
    <scope>NUCLEOTIDE SEQUENCE [LARGE SCALE GENOMIC DNA]</scope>
    <source>
        <strain evidence="16 17">DONG20-135</strain>
    </source>
</reference>
<keyword evidence="9 11" id="KW-0139">CF(1)</keyword>
<dbReference type="InterPro" id="IPR020547">
    <property type="entry name" value="ATP_synth_F1_esu_C"/>
</dbReference>
<sequence>MIQVKIITPVGLYLETEAEAVHVRTVDGERTLLPNHMPIVAMLATSRLQLKIKGEYQDYAVSGGILQFQDNACRILCDAIEGKSEIDLKRAEEARKRAEARLAKIDSETNMERAQIALEKAINRIRVGQ</sequence>
<comment type="caution">
    <text evidence="16">The sequence shown here is derived from an EMBL/GenBank/DDBJ whole genome shotgun (WGS) entry which is preliminary data.</text>
</comment>
<evidence type="ECO:0000256" key="6">
    <source>
        <dbReference type="ARBA" id="ARBA00022781"/>
    </source>
</evidence>
<evidence type="ECO:0000256" key="7">
    <source>
        <dbReference type="ARBA" id="ARBA00023065"/>
    </source>
</evidence>
<evidence type="ECO:0000256" key="3">
    <source>
        <dbReference type="ARBA" id="ARBA00005712"/>
    </source>
</evidence>
<comment type="similarity">
    <text evidence="3 11 12">Belongs to the ATPase epsilon chain family.</text>
</comment>
<keyword evidence="5 11" id="KW-1003">Cell membrane</keyword>
<dbReference type="AlphaFoldDB" id="A0A6N8U2P7"/>
<dbReference type="FunFam" id="1.20.5.440:FF:000001">
    <property type="entry name" value="ATP synthase epsilon chain"/>
    <property type="match status" value="1"/>
</dbReference>
<dbReference type="GO" id="GO:0045259">
    <property type="term" value="C:proton-transporting ATP synthase complex"/>
    <property type="evidence" value="ECO:0007669"/>
    <property type="project" value="UniProtKB-KW"/>
</dbReference>